<name>A0A6N3GHW5_9BACT</name>
<protein>
    <recommendedName>
        <fullName evidence="3">DUF4153 domain-containing protein</fullName>
    </recommendedName>
</protein>
<feature type="transmembrane region" description="Helical" evidence="1">
    <location>
        <begin position="53"/>
        <end position="71"/>
    </location>
</feature>
<dbReference type="RefSeq" id="WP_412442556.1">
    <property type="nucleotide sequence ID" value="NZ_CACRUT010000029.1"/>
</dbReference>
<keyword evidence="1" id="KW-0812">Transmembrane</keyword>
<gene>
    <name evidence="2" type="ORF">PCLFYP37_03453</name>
</gene>
<feature type="transmembrane region" description="Helical" evidence="1">
    <location>
        <begin position="225"/>
        <end position="246"/>
    </location>
</feature>
<dbReference type="Pfam" id="PF13687">
    <property type="entry name" value="DUF4153"/>
    <property type="match status" value="1"/>
</dbReference>
<reference evidence="2" key="1">
    <citation type="submission" date="2019-11" db="EMBL/GenBank/DDBJ databases">
        <authorList>
            <person name="Feng L."/>
        </authorList>
    </citation>
    <scope>NUCLEOTIDE SEQUENCE</scope>
    <source>
        <strain evidence="2">PclaraLFYP37</strain>
    </source>
</reference>
<evidence type="ECO:0008006" key="3">
    <source>
        <dbReference type="Google" id="ProtNLM"/>
    </source>
</evidence>
<feature type="transmembrane region" description="Helical" evidence="1">
    <location>
        <begin position="351"/>
        <end position="370"/>
    </location>
</feature>
<feature type="transmembrane region" description="Helical" evidence="1">
    <location>
        <begin position="258"/>
        <end position="281"/>
    </location>
</feature>
<dbReference type="EMBL" id="CACRUT010000029">
    <property type="protein sequence ID" value="VYU64228.1"/>
    <property type="molecule type" value="Genomic_DNA"/>
</dbReference>
<feature type="transmembrane region" description="Helical" evidence="1">
    <location>
        <begin position="113"/>
        <end position="132"/>
    </location>
</feature>
<dbReference type="InterPro" id="IPR025291">
    <property type="entry name" value="DUF4153"/>
</dbReference>
<dbReference type="AlphaFoldDB" id="A0A6N3GHW5"/>
<feature type="transmembrane region" description="Helical" evidence="1">
    <location>
        <begin position="80"/>
        <end position="101"/>
    </location>
</feature>
<evidence type="ECO:0000313" key="2">
    <source>
        <dbReference type="EMBL" id="VYU64228.1"/>
    </source>
</evidence>
<sequence>MKKFFTRQIIIKSVEQCLKRFPVTVGFTVSLAVFLLVVCWGKDELFTERQTFTINYYLTVGSLLSLSLRLWGEEVKRKRIVYIANALLHLLLLADAGYLYLLPEDFPFLETGLAHGSALTALGLSIFTLPFFREKDDIASWNFTLQLVSHAVTSWIIGGIMCGGLCLLTASFSGLFGLEVNGNFYTTWLIVFCLTLPSLLFLGQIPAGETKHDRTGHTSAFLSKVIRYLFLPLLGCYLLVLYVYALKILVQWQLPDGWVSWLVIALTAGCIGVEFCMYPSLRQGLSRFEQRVARGLPIAILPLLVLMTIGIARRFNDYGITLNRLYLLTLNIWFYIVCIGLFVLRARRIQWIAVSFAGIFLLTSVLPVNYARLTHRYMFQALSIQIQTSYKGGLPMDEEQYLDWLASLPRETARLTNSRLKILDYTFKDKEIHRLVAPDINYWGAEKCIKENSEAHFSQKENGAEVIAKGTYLHFEASSPSSVKMELDTGYSELVAYHKREDSIPCKYWKGEVMPIELTDGHQVIDTIYVHPSDIRKWSAMDTIPPQKFIGRQKDNLFILTGFSLSGYAGDKNLNFTYSGYYFIQKKTN</sequence>
<keyword evidence="1" id="KW-1133">Transmembrane helix</keyword>
<feature type="transmembrane region" description="Helical" evidence="1">
    <location>
        <begin position="152"/>
        <end position="178"/>
    </location>
</feature>
<evidence type="ECO:0000256" key="1">
    <source>
        <dbReference type="SAM" id="Phobius"/>
    </source>
</evidence>
<proteinExistence type="predicted"/>
<keyword evidence="1" id="KW-0472">Membrane</keyword>
<feature type="transmembrane region" description="Helical" evidence="1">
    <location>
        <begin position="325"/>
        <end position="344"/>
    </location>
</feature>
<organism evidence="2">
    <name type="scientific">Paraprevotella clara</name>
    <dbReference type="NCBI Taxonomy" id="454154"/>
    <lineage>
        <taxon>Bacteria</taxon>
        <taxon>Pseudomonadati</taxon>
        <taxon>Bacteroidota</taxon>
        <taxon>Bacteroidia</taxon>
        <taxon>Bacteroidales</taxon>
        <taxon>Prevotellaceae</taxon>
        <taxon>Paraprevotella</taxon>
    </lineage>
</organism>
<accession>A0A6N3GHW5</accession>
<feature type="transmembrane region" description="Helical" evidence="1">
    <location>
        <begin position="21"/>
        <end position="41"/>
    </location>
</feature>
<feature type="transmembrane region" description="Helical" evidence="1">
    <location>
        <begin position="184"/>
        <end position="205"/>
    </location>
</feature>
<feature type="transmembrane region" description="Helical" evidence="1">
    <location>
        <begin position="293"/>
        <end position="313"/>
    </location>
</feature>